<name>L2F7R3_9GAMM</name>
<organism evidence="3 4">
    <name type="scientific">Moraxella macacae 0408225</name>
    <dbReference type="NCBI Taxonomy" id="1230338"/>
    <lineage>
        <taxon>Bacteria</taxon>
        <taxon>Pseudomonadati</taxon>
        <taxon>Pseudomonadota</taxon>
        <taxon>Gammaproteobacteria</taxon>
        <taxon>Moraxellales</taxon>
        <taxon>Moraxellaceae</taxon>
        <taxon>Moraxella</taxon>
    </lineage>
</organism>
<dbReference type="eggNOG" id="COG3816">
    <property type="taxonomic scope" value="Bacteria"/>
</dbReference>
<evidence type="ECO:0000259" key="1">
    <source>
        <dbReference type="Pfam" id="PF06938"/>
    </source>
</evidence>
<sequence length="200" mass="22795">MKQEVITQLQNFSIDKNNQQKTLPLEKWQPQFCGKMDLVIKANGEWWHDGQKMTRQSMIDLFASVLWAEIDEDNQIRYFLKTPVEKVAICVEDAPLYIVNIEQIQAKNQTFLQFTTAQGEVVIADKQHPISLGLPFANVAPHQANQAYIKVKEQGGSVLYGLIPRSLFYHLVAMGDCRENLQGQTVLRLQSGDCQFELLG</sequence>
<dbReference type="Proteomes" id="UP000023795">
    <property type="component" value="Unassembled WGS sequence"/>
</dbReference>
<dbReference type="AlphaFoldDB" id="L2F7R3"/>
<evidence type="ECO:0008006" key="5">
    <source>
        <dbReference type="Google" id="ProtNLM"/>
    </source>
</evidence>
<protein>
    <recommendedName>
        <fullName evidence="5">DUF1285 domain-containing protein</fullName>
    </recommendedName>
</protein>
<reference evidence="3 4" key="1">
    <citation type="journal article" date="2013" name="Genome Announc.">
        <title>Genome Sequence of Moraxella macacae 0408225, a Novel Bacterial Species Isolated from a Cynomolgus Macaque with Epistaxis.</title>
        <authorList>
            <person name="Ladner J.T."/>
            <person name="Whitehouse C.A."/>
            <person name="Koroleva G.I."/>
            <person name="Palacios G.F."/>
        </authorList>
    </citation>
    <scope>NUCLEOTIDE SEQUENCE [LARGE SCALE GENOMIC DNA]</scope>
    <source>
        <strain evidence="3 4">0408225</strain>
    </source>
</reference>
<evidence type="ECO:0000313" key="3">
    <source>
        <dbReference type="EMBL" id="ELA09052.1"/>
    </source>
</evidence>
<feature type="domain" description="DUF1285" evidence="1">
    <location>
        <begin position="24"/>
        <end position="94"/>
    </location>
</feature>
<accession>L2F7R3</accession>
<dbReference type="PATRIC" id="fig|1230338.3.peg.341"/>
<proteinExistence type="predicted"/>
<evidence type="ECO:0000259" key="2">
    <source>
        <dbReference type="Pfam" id="PF21028"/>
    </source>
</evidence>
<feature type="domain" description="DUF1285" evidence="2">
    <location>
        <begin position="95"/>
        <end position="198"/>
    </location>
</feature>
<dbReference type="Pfam" id="PF21028">
    <property type="entry name" value="DUF1285_C"/>
    <property type="match status" value="1"/>
</dbReference>
<dbReference type="OrthoDB" id="3078366at2"/>
<comment type="caution">
    <text evidence="3">The sequence shown here is derived from an EMBL/GenBank/DDBJ whole genome shotgun (WGS) entry which is preliminary data.</text>
</comment>
<dbReference type="Gene3D" id="2.30.270.10">
    <property type="entry name" value="duf1285 protein"/>
    <property type="match status" value="1"/>
</dbReference>
<dbReference type="Pfam" id="PF06938">
    <property type="entry name" value="DUF1285_N"/>
    <property type="match status" value="1"/>
</dbReference>
<evidence type="ECO:0000313" key="4">
    <source>
        <dbReference type="Proteomes" id="UP000023795"/>
    </source>
</evidence>
<dbReference type="STRING" id="1230338.MOMA_01545"/>
<dbReference type="InterPro" id="IPR048342">
    <property type="entry name" value="DUF1285_C"/>
</dbReference>
<dbReference type="InterPro" id="IPR048341">
    <property type="entry name" value="DUF1285_N"/>
</dbReference>
<dbReference type="InterPro" id="IPR023361">
    <property type="entry name" value="DUF1285_beta_roll_sf"/>
</dbReference>
<dbReference type="EMBL" id="ANIN01000001">
    <property type="protein sequence ID" value="ELA09052.1"/>
    <property type="molecule type" value="Genomic_DNA"/>
</dbReference>
<dbReference type="RefSeq" id="WP_009501455.1">
    <property type="nucleotide sequence ID" value="NZ_ANIN01000001.1"/>
</dbReference>
<gene>
    <name evidence="3" type="ORF">MOMA_01545</name>
</gene>
<dbReference type="Gene3D" id="3.10.540.10">
    <property type="entry name" value="duf1285 like domain"/>
    <property type="match status" value="1"/>
</dbReference>
<keyword evidence="4" id="KW-1185">Reference proteome</keyword>